<accession>A0ABT8TJP6</accession>
<comment type="caution">
    <text evidence="3">The sequence shown here is derived from an EMBL/GenBank/DDBJ whole genome shotgun (WGS) entry which is preliminary data.</text>
</comment>
<feature type="transmembrane region" description="Helical" evidence="2">
    <location>
        <begin position="218"/>
        <end position="239"/>
    </location>
</feature>
<dbReference type="NCBIfam" id="NF041646">
    <property type="entry name" value="VC0807_fam"/>
    <property type="match status" value="1"/>
</dbReference>
<feature type="region of interest" description="Disordered" evidence="1">
    <location>
        <begin position="1"/>
        <end position="30"/>
    </location>
</feature>
<gene>
    <name evidence="3" type="ORF">QWI16_18475</name>
</gene>
<evidence type="ECO:0000256" key="1">
    <source>
        <dbReference type="SAM" id="MobiDB-lite"/>
    </source>
</evidence>
<feature type="transmembrane region" description="Helical" evidence="2">
    <location>
        <begin position="61"/>
        <end position="79"/>
    </location>
</feature>
<feature type="compositionally biased region" description="Polar residues" evidence="1">
    <location>
        <begin position="11"/>
        <end position="29"/>
    </location>
</feature>
<feature type="transmembrane region" description="Helical" evidence="2">
    <location>
        <begin position="91"/>
        <end position="108"/>
    </location>
</feature>
<organism evidence="3 4">
    <name type="scientific">Gilvimarinus algae</name>
    <dbReference type="NCBI Taxonomy" id="3058037"/>
    <lineage>
        <taxon>Bacteria</taxon>
        <taxon>Pseudomonadati</taxon>
        <taxon>Pseudomonadota</taxon>
        <taxon>Gammaproteobacteria</taxon>
        <taxon>Cellvibrionales</taxon>
        <taxon>Cellvibrionaceae</taxon>
        <taxon>Gilvimarinus</taxon>
    </lineage>
</organism>
<keyword evidence="2" id="KW-0812">Transmembrane</keyword>
<proteinExistence type="predicted"/>
<keyword evidence="2" id="KW-0472">Membrane</keyword>
<feature type="compositionally biased region" description="Basic and acidic residues" evidence="1">
    <location>
        <begin position="1"/>
        <end position="10"/>
    </location>
</feature>
<name>A0ABT8TJP6_9GAMM</name>
<evidence type="ECO:0000313" key="3">
    <source>
        <dbReference type="EMBL" id="MDO3384171.1"/>
    </source>
</evidence>
<sequence length="257" mass="27879">MTDTATDKPDNTASAPTSTADQQGPSSSAKPAKRESLLANLLLNIVIPTLILTKLSADEYLGTTAALVVALAFPLIYGLKDFITRREFNAFSALGAISILLTGGISLLELDPEYIAIKEAAIPGLIGLATLASMKTRFPLVRTFLYNDKVLKTDLIAERLSSTNNQSAFDRALRNASFMVAGSFFLSSFLNYVLAKWLLQSPPGTAQFNAELGKMTALSFPVIALPATMVMVVALLYLFRRIRQLTELDFEDVINAH</sequence>
<feature type="transmembrane region" description="Helical" evidence="2">
    <location>
        <begin position="114"/>
        <end position="132"/>
    </location>
</feature>
<dbReference type="RefSeq" id="WP_302715508.1">
    <property type="nucleotide sequence ID" value="NZ_JAULRT010000062.1"/>
</dbReference>
<keyword evidence="2" id="KW-1133">Transmembrane helix</keyword>
<dbReference type="EMBL" id="JAULRT010000062">
    <property type="protein sequence ID" value="MDO3384171.1"/>
    <property type="molecule type" value="Genomic_DNA"/>
</dbReference>
<protein>
    <submittedName>
        <fullName evidence="3">VC0807 family protein</fullName>
    </submittedName>
</protein>
<keyword evidence="4" id="KW-1185">Reference proteome</keyword>
<evidence type="ECO:0000313" key="4">
    <source>
        <dbReference type="Proteomes" id="UP001168380"/>
    </source>
</evidence>
<feature type="transmembrane region" description="Helical" evidence="2">
    <location>
        <begin position="176"/>
        <end position="198"/>
    </location>
</feature>
<evidence type="ECO:0000256" key="2">
    <source>
        <dbReference type="SAM" id="Phobius"/>
    </source>
</evidence>
<dbReference type="InterPro" id="IPR016870">
    <property type="entry name" value="UCP028137"/>
</dbReference>
<dbReference type="Proteomes" id="UP001168380">
    <property type="component" value="Unassembled WGS sequence"/>
</dbReference>
<reference evidence="3" key="1">
    <citation type="submission" date="2023-07" db="EMBL/GenBank/DDBJ databases">
        <title>Gilvimarinus algae sp. nov., isolated from the surface of Kelp.</title>
        <authorList>
            <person name="Sun Y.Y."/>
            <person name="Gong Y."/>
            <person name="Du Z.J."/>
        </authorList>
    </citation>
    <scope>NUCLEOTIDE SEQUENCE</scope>
    <source>
        <strain evidence="3">SDUM040014</strain>
    </source>
</reference>
<dbReference type="PIRSF" id="PIRSF028137">
    <property type="entry name" value="UCP028137"/>
    <property type="match status" value="1"/>
</dbReference>